<evidence type="ECO:0000313" key="1">
    <source>
        <dbReference type="EMBL" id="RZM76425.1"/>
    </source>
</evidence>
<accession>A0A4V2E211</accession>
<dbReference type="AlphaFoldDB" id="A0A4V2E211"/>
<dbReference type="Proteomes" id="UP000292345">
    <property type="component" value="Unassembled WGS sequence"/>
</dbReference>
<gene>
    <name evidence="1" type="ORF">C3B51_17825</name>
</gene>
<organism evidence="1 2">
    <name type="scientific">Pseudoalteromonas rubra</name>
    <dbReference type="NCBI Taxonomy" id="43658"/>
    <lineage>
        <taxon>Bacteria</taxon>
        <taxon>Pseudomonadati</taxon>
        <taxon>Pseudomonadota</taxon>
        <taxon>Gammaproteobacteria</taxon>
        <taxon>Alteromonadales</taxon>
        <taxon>Pseudoalteromonadaceae</taxon>
        <taxon>Pseudoalteromonas</taxon>
    </lineage>
</organism>
<sequence>MLTIGVEPIQKTACYAIAVKENMLFTRQALSPVILHLYLFIQGYLAMQQKLFGKNTTKVLYFP</sequence>
<name>A0A4V2E211_9GAMM</name>
<protein>
    <submittedName>
        <fullName evidence="1">Uncharacterized protein</fullName>
    </submittedName>
</protein>
<dbReference type="EMBL" id="PPUZ01000049">
    <property type="protein sequence ID" value="RZM76425.1"/>
    <property type="molecule type" value="Genomic_DNA"/>
</dbReference>
<evidence type="ECO:0000313" key="2">
    <source>
        <dbReference type="Proteomes" id="UP000292345"/>
    </source>
</evidence>
<reference evidence="1 2" key="1">
    <citation type="submission" date="2018-01" db="EMBL/GenBank/DDBJ databases">
        <title>Co-occurrence of chitin degradation, pigmentation and bioactivity in marine Pseudoalteromonas.</title>
        <authorList>
            <person name="Paulsen S."/>
            <person name="Gram L."/>
            <person name="Machado H."/>
        </authorList>
    </citation>
    <scope>NUCLEOTIDE SEQUENCE [LARGE SCALE GENOMIC DNA]</scope>
    <source>
        <strain evidence="1 2">S1946</strain>
    </source>
</reference>
<proteinExistence type="predicted"/>
<comment type="caution">
    <text evidence="1">The sequence shown here is derived from an EMBL/GenBank/DDBJ whole genome shotgun (WGS) entry which is preliminary data.</text>
</comment>